<proteinExistence type="predicted"/>
<dbReference type="GO" id="GO:0031419">
    <property type="term" value="F:cobalamin binding"/>
    <property type="evidence" value="ECO:0007669"/>
    <property type="project" value="InterPro"/>
</dbReference>
<dbReference type="PANTHER" id="PTHR43409:SF7">
    <property type="entry name" value="BLL1977 PROTEIN"/>
    <property type="match status" value="1"/>
</dbReference>
<dbReference type="CDD" id="cd02068">
    <property type="entry name" value="radical_SAM_B12_BD"/>
    <property type="match status" value="1"/>
</dbReference>
<dbReference type="PROSITE" id="PS51332">
    <property type="entry name" value="B12_BINDING"/>
    <property type="match status" value="1"/>
</dbReference>
<keyword evidence="2" id="KW-0949">S-adenosyl-L-methionine</keyword>
<evidence type="ECO:0000256" key="2">
    <source>
        <dbReference type="ARBA" id="ARBA00022691"/>
    </source>
</evidence>
<dbReference type="Pfam" id="PF02310">
    <property type="entry name" value="B12-binding"/>
    <property type="match status" value="1"/>
</dbReference>
<evidence type="ECO:0000256" key="1">
    <source>
        <dbReference type="ARBA" id="ARBA00001966"/>
    </source>
</evidence>
<evidence type="ECO:0000256" key="4">
    <source>
        <dbReference type="ARBA" id="ARBA00023004"/>
    </source>
</evidence>
<dbReference type="GO" id="GO:0046872">
    <property type="term" value="F:metal ion binding"/>
    <property type="evidence" value="ECO:0007669"/>
    <property type="project" value="UniProtKB-KW"/>
</dbReference>
<keyword evidence="3" id="KW-0479">Metal-binding</keyword>
<protein>
    <recommendedName>
        <fullName evidence="6">B12-binding domain-containing protein</fullName>
    </recommendedName>
</protein>
<dbReference type="Gene3D" id="3.40.50.280">
    <property type="entry name" value="Cobalamin-binding domain"/>
    <property type="match status" value="1"/>
</dbReference>
<feature type="domain" description="B12-binding" evidence="6">
    <location>
        <begin position="1"/>
        <end position="98"/>
    </location>
</feature>
<gene>
    <name evidence="7" type="ORF">S01H4_23793</name>
</gene>
<feature type="non-terminal residue" evidence="7">
    <location>
        <position position="1"/>
    </location>
</feature>
<dbReference type="SFLD" id="SFLDS00029">
    <property type="entry name" value="Radical_SAM"/>
    <property type="match status" value="1"/>
</dbReference>
<dbReference type="SFLD" id="SFLDG01082">
    <property type="entry name" value="B12-binding_domain_containing"/>
    <property type="match status" value="1"/>
</dbReference>
<evidence type="ECO:0000313" key="7">
    <source>
        <dbReference type="EMBL" id="GAG80573.1"/>
    </source>
</evidence>
<dbReference type="GO" id="GO:0051536">
    <property type="term" value="F:iron-sulfur cluster binding"/>
    <property type="evidence" value="ECO:0007669"/>
    <property type="project" value="UniProtKB-KW"/>
</dbReference>
<reference evidence="7" key="1">
    <citation type="journal article" date="2014" name="Front. Microbiol.">
        <title>High frequency of phylogenetically diverse reductive dehalogenase-homologous genes in deep subseafloor sedimentary metagenomes.</title>
        <authorList>
            <person name="Kawai M."/>
            <person name="Futagami T."/>
            <person name="Toyoda A."/>
            <person name="Takaki Y."/>
            <person name="Nishi S."/>
            <person name="Hori S."/>
            <person name="Arai W."/>
            <person name="Tsubouchi T."/>
            <person name="Morono Y."/>
            <person name="Uchiyama I."/>
            <person name="Ito T."/>
            <person name="Fujiyama A."/>
            <person name="Inagaki F."/>
            <person name="Takami H."/>
        </authorList>
    </citation>
    <scope>NUCLEOTIDE SEQUENCE</scope>
    <source>
        <strain evidence="7">Expedition CK06-06</strain>
    </source>
</reference>
<organism evidence="7">
    <name type="scientific">marine sediment metagenome</name>
    <dbReference type="NCBI Taxonomy" id="412755"/>
    <lineage>
        <taxon>unclassified sequences</taxon>
        <taxon>metagenomes</taxon>
        <taxon>ecological metagenomes</taxon>
    </lineage>
</organism>
<dbReference type="InterPro" id="IPR051198">
    <property type="entry name" value="BchE-like"/>
</dbReference>
<dbReference type="EMBL" id="BART01011086">
    <property type="protein sequence ID" value="GAG80573.1"/>
    <property type="molecule type" value="Genomic_DNA"/>
</dbReference>
<dbReference type="AlphaFoldDB" id="X1B8W4"/>
<sequence>EQYLDPNWSLNNYLRTIDFEICGIDLHWIHNAHGAIEIARIVKEVKNNAKVVLGGFSASYFHTQLLKYYGSIDGVIRGEGEIPFLKYAQNKNSNQSLDSVPNLSYRNSSGHIKINPTSYVAKTLDNLNFTNTSLLKNAKQYFECSRKIMGISFNVPIGRGCPFNCPFCGGGQRALQRVIGRNEVILRSPEKVIEDITTIADTYKIPSLFFGHGAYPANFKYWKKLFGLIQKEKVDIGGDLEIWRLPFPKEMWNIFYKTFTRRDSSVGISPRTLSSKVHQRIMKICDPTFKFPKNQIEDLIKNANLFRRT</sequence>
<dbReference type="InterPro" id="IPR006158">
    <property type="entry name" value="Cobalamin-bd"/>
</dbReference>
<dbReference type="SUPFAM" id="SSF102114">
    <property type="entry name" value="Radical SAM enzymes"/>
    <property type="match status" value="1"/>
</dbReference>
<keyword evidence="5" id="KW-0411">Iron-sulfur</keyword>
<name>X1B8W4_9ZZZZ</name>
<evidence type="ECO:0000259" key="6">
    <source>
        <dbReference type="PROSITE" id="PS51332"/>
    </source>
</evidence>
<feature type="non-terminal residue" evidence="7">
    <location>
        <position position="309"/>
    </location>
</feature>
<keyword evidence="4" id="KW-0408">Iron</keyword>
<comment type="caution">
    <text evidence="7">The sequence shown here is derived from an EMBL/GenBank/DDBJ whole genome shotgun (WGS) entry which is preliminary data.</text>
</comment>
<dbReference type="PANTHER" id="PTHR43409">
    <property type="entry name" value="ANAEROBIC MAGNESIUM-PROTOPORPHYRIN IX MONOMETHYL ESTER CYCLASE-RELATED"/>
    <property type="match status" value="1"/>
</dbReference>
<evidence type="ECO:0000256" key="5">
    <source>
        <dbReference type="ARBA" id="ARBA00023014"/>
    </source>
</evidence>
<evidence type="ECO:0000256" key="3">
    <source>
        <dbReference type="ARBA" id="ARBA00022723"/>
    </source>
</evidence>
<dbReference type="InterPro" id="IPR058240">
    <property type="entry name" value="rSAM_sf"/>
</dbReference>
<accession>X1B8W4</accession>
<dbReference type="InterPro" id="IPR007197">
    <property type="entry name" value="rSAM"/>
</dbReference>
<comment type="cofactor">
    <cofactor evidence="1">
        <name>[4Fe-4S] cluster</name>
        <dbReference type="ChEBI" id="CHEBI:49883"/>
    </cofactor>
</comment>
<dbReference type="GO" id="GO:0003824">
    <property type="term" value="F:catalytic activity"/>
    <property type="evidence" value="ECO:0007669"/>
    <property type="project" value="InterPro"/>
</dbReference>